<proteinExistence type="predicted"/>
<sequence length="115" mass="13123">MSDENVNHIDEGWKEAVKKEKEKTDQSGEQVAMPPKPDFNFFISSLAIEALMAMGEMENPFTKERSINLKQAQYLIDAIDMLREKSKGNLTAEETTLINDILADLKMRYVNKAKL</sequence>
<accession>A0A2J0KZM7</accession>
<protein>
    <submittedName>
        <fullName evidence="2">DUF1844 domain-containing protein</fullName>
    </submittedName>
</protein>
<name>A0A2J0KZM7_9BACT</name>
<reference evidence="2 3" key="1">
    <citation type="submission" date="2017-09" db="EMBL/GenBank/DDBJ databases">
        <title>Depth-based differentiation of microbial function through sediment-hosted aquifers and enrichment of novel symbionts in the deep terrestrial subsurface.</title>
        <authorList>
            <person name="Probst A.J."/>
            <person name="Ladd B."/>
            <person name="Jarett J.K."/>
            <person name="Geller-Mcgrath D.E."/>
            <person name="Sieber C.M."/>
            <person name="Emerson J.B."/>
            <person name="Anantharaman K."/>
            <person name="Thomas B.C."/>
            <person name="Malmstrom R."/>
            <person name="Stieglmeier M."/>
            <person name="Klingl A."/>
            <person name="Woyke T."/>
            <person name="Ryan C.M."/>
            <person name="Banfield J.F."/>
        </authorList>
    </citation>
    <scope>NUCLEOTIDE SEQUENCE [LARGE SCALE GENOMIC DNA]</scope>
    <source>
        <strain evidence="2">CG07_land_8_20_14_0_80_42_15</strain>
    </source>
</reference>
<comment type="caution">
    <text evidence="2">The sequence shown here is derived from an EMBL/GenBank/DDBJ whole genome shotgun (WGS) entry which is preliminary data.</text>
</comment>
<dbReference type="EMBL" id="PEWV01000062">
    <property type="protein sequence ID" value="PIU41273.1"/>
    <property type="molecule type" value="Genomic_DNA"/>
</dbReference>
<dbReference type="Pfam" id="PF08899">
    <property type="entry name" value="DUF1844"/>
    <property type="match status" value="1"/>
</dbReference>
<organism evidence="2 3">
    <name type="scientific">Candidatus Aquitaenariimonas noxiae</name>
    <dbReference type="NCBI Taxonomy" id="1974741"/>
    <lineage>
        <taxon>Bacteria</taxon>
        <taxon>Pseudomonadati</taxon>
        <taxon>Candidatus Omnitrophota</taxon>
        <taxon>Candidatus Aquitaenariimonas</taxon>
    </lineage>
</organism>
<dbReference type="InterPro" id="IPR014995">
    <property type="entry name" value="DUF1844"/>
</dbReference>
<dbReference type="AlphaFoldDB" id="A0A2J0KZM7"/>
<gene>
    <name evidence="2" type="ORF">COS99_06145</name>
</gene>
<evidence type="ECO:0000313" key="3">
    <source>
        <dbReference type="Proteomes" id="UP000230052"/>
    </source>
</evidence>
<evidence type="ECO:0000313" key="2">
    <source>
        <dbReference type="EMBL" id="PIU41273.1"/>
    </source>
</evidence>
<feature type="compositionally biased region" description="Basic and acidic residues" evidence="1">
    <location>
        <begin position="1"/>
        <end position="26"/>
    </location>
</feature>
<evidence type="ECO:0000256" key="1">
    <source>
        <dbReference type="SAM" id="MobiDB-lite"/>
    </source>
</evidence>
<dbReference type="Proteomes" id="UP000230052">
    <property type="component" value="Unassembled WGS sequence"/>
</dbReference>
<feature type="region of interest" description="Disordered" evidence="1">
    <location>
        <begin position="1"/>
        <end position="35"/>
    </location>
</feature>